<evidence type="ECO:0000313" key="1">
    <source>
        <dbReference type="EMBL" id="CAD86099.1"/>
    </source>
</evidence>
<sequence length="95" mass="10169">MQSGFVGIFDSGVSGLAAYRAARALLPHQAMLNQYLAPAVSMASDVIVLGCTHFTFLADQKTAAHNKQANQLLPEQYYLLQGAALNRSKSIGDTI</sequence>
<dbReference type="RefSeq" id="WP_011112686.1">
    <property type="nucleotide sequence ID" value="NC_004757.1"/>
</dbReference>
<reference evidence="1 2" key="1">
    <citation type="journal article" date="2003" name="J. Bacteriol.">
        <title>Complete genome sequence of the ammonia-oxidizing bacterium and obligate chemolithoautotroph Nitrosomonas europaea.</title>
        <authorList>
            <person name="Chain P."/>
            <person name="Lamerdin J."/>
            <person name="Larimer F."/>
            <person name="Regala W."/>
            <person name="Land M."/>
            <person name="Hauser L."/>
            <person name="Hooper A."/>
            <person name="Klotz M."/>
            <person name="Norton J."/>
            <person name="Sayavedra-Soto L."/>
            <person name="Arciero D."/>
            <person name="Hommes N."/>
            <person name="Whittaker M."/>
            <person name="Arp D."/>
        </authorList>
    </citation>
    <scope>NUCLEOTIDE SEQUENCE [LARGE SCALE GENOMIC DNA]</scope>
    <source>
        <strain evidence="2">ATCC 19718 / CIP 103999 / KCTC 2705 / NBRC 14298</strain>
    </source>
</reference>
<dbReference type="Gene3D" id="3.40.50.1860">
    <property type="match status" value="1"/>
</dbReference>
<accession>Q82SV9</accession>
<dbReference type="InterPro" id="IPR001920">
    <property type="entry name" value="Asp/Glu_race"/>
</dbReference>
<gene>
    <name evidence="1" type="ordered locus">NE2188</name>
</gene>
<dbReference type="HOGENOM" id="CLU_2369951_0_0_4"/>
<dbReference type="SUPFAM" id="SSF53681">
    <property type="entry name" value="Aspartate/glutamate racemase"/>
    <property type="match status" value="1"/>
</dbReference>
<dbReference type="GO" id="GO:0016855">
    <property type="term" value="F:racemase and epimerase activity, acting on amino acids and derivatives"/>
    <property type="evidence" value="ECO:0007669"/>
    <property type="project" value="InterPro"/>
</dbReference>
<dbReference type="Proteomes" id="UP000001416">
    <property type="component" value="Chromosome"/>
</dbReference>
<evidence type="ECO:0000313" key="2">
    <source>
        <dbReference type="Proteomes" id="UP000001416"/>
    </source>
</evidence>
<dbReference type="AlphaFoldDB" id="Q82SV9"/>
<name>Q82SV9_NITEU</name>
<dbReference type="EMBL" id="AL954747">
    <property type="protein sequence ID" value="CAD86099.1"/>
    <property type="molecule type" value="Genomic_DNA"/>
</dbReference>
<evidence type="ECO:0008006" key="3">
    <source>
        <dbReference type="Google" id="ProtNLM"/>
    </source>
</evidence>
<protein>
    <recommendedName>
        <fullName evidence="3">Glutamate racemase</fullName>
    </recommendedName>
</protein>
<proteinExistence type="predicted"/>
<dbReference type="KEGG" id="neu:NE2188"/>
<keyword evidence="2" id="KW-1185">Reference proteome</keyword>
<dbReference type="GeneID" id="87105798"/>
<organism evidence="1 2">
    <name type="scientific">Nitrosomonas europaea (strain ATCC 19718 / CIP 103999 / KCTC 2705 / NBRC 14298)</name>
    <dbReference type="NCBI Taxonomy" id="228410"/>
    <lineage>
        <taxon>Bacteria</taxon>
        <taxon>Pseudomonadati</taxon>
        <taxon>Pseudomonadota</taxon>
        <taxon>Betaproteobacteria</taxon>
        <taxon>Nitrosomonadales</taxon>
        <taxon>Nitrosomonadaceae</taxon>
        <taxon>Nitrosomonas</taxon>
    </lineage>
</organism>